<keyword evidence="4" id="KW-0732">Signal</keyword>
<protein>
    <submittedName>
        <fullName evidence="5">ANK17 protein</fullName>
    </submittedName>
</protein>
<dbReference type="AlphaFoldDB" id="A0A150H4M2"/>
<evidence type="ECO:0000256" key="4">
    <source>
        <dbReference type="SAM" id="SignalP"/>
    </source>
</evidence>
<dbReference type="STRING" id="33097.A0A150H4M2"/>
<dbReference type="SMART" id="SM00248">
    <property type="entry name" value="ANK"/>
    <property type="match status" value="5"/>
</dbReference>
<dbReference type="PROSITE" id="PS50297">
    <property type="entry name" value="ANK_REP_REGION"/>
    <property type="match status" value="1"/>
</dbReference>
<dbReference type="PANTHER" id="PTHR24198">
    <property type="entry name" value="ANKYRIN REPEAT AND PROTEIN KINASE DOMAIN-CONTAINING PROTEIN"/>
    <property type="match status" value="1"/>
</dbReference>
<feature type="chain" id="PRO_5007562417" evidence="4">
    <location>
        <begin position="25"/>
        <end position="264"/>
    </location>
</feature>
<dbReference type="SUPFAM" id="SSF48403">
    <property type="entry name" value="Ankyrin repeat"/>
    <property type="match status" value="1"/>
</dbReference>
<dbReference type="PROSITE" id="PS50088">
    <property type="entry name" value="ANK_REPEAT"/>
    <property type="match status" value="1"/>
</dbReference>
<evidence type="ECO:0000256" key="3">
    <source>
        <dbReference type="PROSITE-ProRule" id="PRU00023"/>
    </source>
</evidence>
<name>A0A150H4M2_GONPE</name>
<feature type="signal peptide" evidence="4">
    <location>
        <begin position="1"/>
        <end position="24"/>
    </location>
</feature>
<keyword evidence="6" id="KW-1185">Reference proteome</keyword>
<evidence type="ECO:0000313" key="6">
    <source>
        <dbReference type="Proteomes" id="UP000075714"/>
    </source>
</evidence>
<gene>
    <name evidence="5" type="ORF">GPECTOR_5000g1313</name>
</gene>
<dbReference type="OrthoDB" id="549361at2759"/>
<evidence type="ECO:0000256" key="1">
    <source>
        <dbReference type="ARBA" id="ARBA00022737"/>
    </source>
</evidence>
<accession>A0A150H4M2</accession>
<evidence type="ECO:0000313" key="5">
    <source>
        <dbReference type="EMBL" id="KXZ57086.1"/>
    </source>
</evidence>
<reference evidence="6" key="1">
    <citation type="journal article" date="2016" name="Nat. Commun.">
        <title>The Gonium pectorale genome demonstrates co-option of cell cycle regulation during the evolution of multicellularity.</title>
        <authorList>
            <person name="Hanschen E.R."/>
            <person name="Marriage T.N."/>
            <person name="Ferris P.J."/>
            <person name="Hamaji T."/>
            <person name="Toyoda A."/>
            <person name="Fujiyama A."/>
            <person name="Neme R."/>
            <person name="Noguchi H."/>
            <person name="Minakuchi Y."/>
            <person name="Suzuki M."/>
            <person name="Kawai-Toyooka H."/>
            <person name="Smith D.R."/>
            <person name="Sparks H."/>
            <person name="Anderson J."/>
            <person name="Bakaric R."/>
            <person name="Luria V."/>
            <person name="Karger A."/>
            <person name="Kirschner M.W."/>
            <person name="Durand P.M."/>
            <person name="Michod R.E."/>
            <person name="Nozaki H."/>
            <person name="Olson B.J."/>
        </authorList>
    </citation>
    <scope>NUCLEOTIDE SEQUENCE [LARGE SCALE GENOMIC DNA]</scope>
    <source>
        <strain evidence="6">NIES-2863</strain>
    </source>
</reference>
<sequence length="264" mass="28104">MLSGRRRLTAWLLARCGATLRAAATDKSGLGPVTLAARHGWWDLMEQLLGLVADTATVLNTRSKEGETALGWVLKYGAAGLLAGEELLRLVSLLLERGSSPVLPLFREQIPPPCLAAATGQPQVLAALRSRHASLDPDVCRDSCGRSVLHYAAAKGHEEMGVLLQSELGAEECLTLTDEGGNTPIHLAAQRGHDDVARALLQRCADPSAAIMTPNGAGVTVYHLFLRAGPKKDSQEGVLWSLEKISAEQARMPIKVRLGWGGVG</sequence>
<dbReference type="PANTHER" id="PTHR24198:SF165">
    <property type="entry name" value="ANKYRIN REPEAT-CONTAINING PROTEIN-RELATED"/>
    <property type="match status" value="1"/>
</dbReference>
<dbReference type="InterPro" id="IPR002110">
    <property type="entry name" value="Ankyrin_rpt"/>
</dbReference>
<comment type="caution">
    <text evidence="5">The sequence shown here is derived from an EMBL/GenBank/DDBJ whole genome shotgun (WGS) entry which is preliminary data.</text>
</comment>
<dbReference type="Gene3D" id="1.25.40.20">
    <property type="entry name" value="Ankyrin repeat-containing domain"/>
    <property type="match status" value="1"/>
</dbReference>
<evidence type="ECO:0000256" key="2">
    <source>
        <dbReference type="ARBA" id="ARBA00023043"/>
    </source>
</evidence>
<proteinExistence type="predicted"/>
<keyword evidence="2 3" id="KW-0040">ANK repeat</keyword>
<organism evidence="5 6">
    <name type="scientific">Gonium pectorale</name>
    <name type="common">Green alga</name>
    <dbReference type="NCBI Taxonomy" id="33097"/>
    <lineage>
        <taxon>Eukaryota</taxon>
        <taxon>Viridiplantae</taxon>
        <taxon>Chlorophyta</taxon>
        <taxon>core chlorophytes</taxon>
        <taxon>Chlorophyceae</taxon>
        <taxon>CS clade</taxon>
        <taxon>Chlamydomonadales</taxon>
        <taxon>Volvocaceae</taxon>
        <taxon>Gonium</taxon>
    </lineage>
</organism>
<dbReference type="EMBL" id="LSYV01000001">
    <property type="protein sequence ID" value="KXZ57086.1"/>
    <property type="molecule type" value="Genomic_DNA"/>
</dbReference>
<dbReference type="Pfam" id="PF12796">
    <property type="entry name" value="Ank_2"/>
    <property type="match status" value="1"/>
</dbReference>
<dbReference type="Proteomes" id="UP000075714">
    <property type="component" value="Unassembled WGS sequence"/>
</dbReference>
<keyword evidence="1" id="KW-0677">Repeat</keyword>
<dbReference type="InterPro" id="IPR036770">
    <property type="entry name" value="Ankyrin_rpt-contain_sf"/>
</dbReference>
<feature type="repeat" description="ANK" evidence="3">
    <location>
        <begin position="180"/>
        <end position="212"/>
    </location>
</feature>